<evidence type="ECO:0000313" key="3">
    <source>
        <dbReference type="Proteomes" id="UP000282674"/>
    </source>
</evidence>
<keyword evidence="3" id="KW-1185">Reference proteome</keyword>
<feature type="region of interest" description="Disordered" evidence="1">
    <location>
        <begin position="219"/>
        <end position="266"/>
    </location>
</feature>
<evidence type="ECO:0000313" key="2">
    <source>
        <dbReference type="EMBL" id="RMI43923.1"/>
    </source>
</evidence>
<dbReference type="EMBL" id="RFFG01000022">
    <property type="protein sequence ID" value="RMI43923.1"/>
    <property type="molecule type" value="Genomic_DNA"/>
</dbReference>
<reference evidence="2 3" key="1">
    <citation type="submission" date="2018-10" db="EMBL/GenBank/DDBJ databases">
        <title>Isolation from soil.</title>
        <authorList>
            <person name="Hu J."/>
        </authorList>
    </citation>
    <scope>NUCLEOTIDE SEQUENCE [LARGE SCALE GENOMIC DNA]</scope>
    <source>
        <strain evidence="2 3">NEAU-Ht49</strain>
    </source>
</reference>
<dbReference type="OrthoDB" id="3468152at2"/>
<gene>
    <name evidence="2" type="ORF">EBO15_14565</name>
</gene>
<evidence type="ECO:0000256" key="1">
    <source>
        <dbReference type="SAM" id="MobiDB-lite"/>
    </source>
</evidence>
<comment type="caution">
    <text evidence="2">The sequence shown here is derived from an EMBL/GenBank/DDBJ whole genome shotgun (WGS) entry which is preliminary data.</text>
</comment>
<dbReference type="Proteomes" id="UP000282674">
    <property type="component" value="Unassembled WGS sequence"/>
</dbReference>
<accession>A0A3M2M530</accession>
<dbReference type="RefSeq" id="WP_122194921.1">
    <property type="nucleotide sequence ID" value="NZ_JBHSKC010000035.1"/>
</dbReference>
<dbReference type="AlphaFoldDB" id="A0A3M2M530"/>
<protein>
    <submittedName>
        <fullName evidence="2">Uncharacterized protein</fullName>
    </submittedName>
</protein>
<organism evidence="2 3">
    <name type="scientific">Actinomadura harenae</name>
    <dbReference type="NCBI Taxonomy" id="2483351"/>
    <lineage>
        <taxon>Bacteria</taxon>
        <taxon>Bacillati</taxon>
        <taxon>Actinomycetota</taxon>
        <taxon>Actinomycetes</taxon>
        <taxon>Streptosporangiales</taxon>
        <taxon>Thermomonosporaceae</taxon>
        <taxon>Actinomadura</taxon>
    </lineage>
</organism>
<name>A0A3M2M530_9ACTN</name>
<sequence length="266" mass="28278">MSDAISRSESALDAYDHSLAALPEGRSHRGSRLLTRMTVNCLLQDLAAYAAHHQITIDPQHIAALARLHARTGAPEPGPSSAGYWLVDDAVESIPRSAALPPTRGYITAVHHADNGALEYTVAFPGVPTPIRLPGACLRPTTPFPGVSTASEDIARPSEAERRLVAAWARTLQEQDDVRPADLADRAVIAIALAHWAGVPAERVTEALKDRILQAAAEQARSAPRRDASQVAASDLPGPPAFRTGPAPPAGPRPRHRPSAARDPRP</sequence>
<proteinExistence type="predicted"/>